<feature type="region of interest" description="Disordered" evidence="1">
    <location>
        <begin position="1"/>
        <end position="37"/>
    </location>
</feature>
<comment type="caution">
    <text evidence="2">The sequence shown here is derived from an EMBL/GenBank/DDBJ whole genome shotgun (WGS) entry which is preliminary data.</text>
</comment>
<evidence type="ECO:0000313" key="2">
    <source>
        <dbReference type="EMBL" id="KAK4311772.1"/>
    </source>
</evidence>
<evidence type="ECO:0000313" key="3">
    <source>
        <dbReference type="Proteomes" id="UP001292094"/>
    </source>
</evidence>
<dbReference type="EMBL" id="JAWZYT010001481">
    <property type="protein sequence ID" value="KAK4311772.1"/>
    <property type="molecule type" value="Genomic_DNA"/>
</dbReference>
<organism evidence="2 3">
    <name type="scientific">Petrolisthes manimaculis</name>
    <dbReference type="NCBI Taxonomy" id="1843537"/>
    <lineage>
        <taxon>Eukaryota</taxon>
        <taxon>Metazoa</taxon>
        <taxon>Ecdysozoa</taxon>
        <taxon>Arthropoda</taxon>
        <taxon>Crustacea</taxon>
        <taxon>Multicrustacea</taxon>
        <taxon>Malacostraca</taxon>
        <taxon>Eumalacostraca</taxon>
        <taxon>Eucarida</taxon>
        <taxon>Decapoda</taxon>
        <taxon>Pleocyemata</taxon>
        <taxon>Anomura</taxon>
        <taxon>Galatheoidea</taxon>
        <taxon>Porcellanidae</taxon>
        <taxon>Petrolisthes</taxon>
    </lineage>
</organism>
<protein>
    <submittedName>
        <fullName evidence="2">Uncharacterized protein</fullName>
    </submittedName>
</protein>
<name>A0AAE1PR20_9EUCA</name>
<keyword evidence="3" id="KW-1185">Reference proteome</keyword>
<feature type="non-terminal residue" evidence="2">
    <location>
        <position position="60"/>
    </location>
</feature>
<proteinExistence type="predicted"/>
<sequence>MTEENGKAKTESSGRKGSLQREDTAGSKKVPHKDWLSVGGIGIEKRRRSSAASYRIENNK</sequence>
<dbReference type="Proteomes" id="UP001292094">
    <property type="component" value="Unassembled WGS sequence"/>
</dbReference>
<feature type="compositionally biased region" description="Basic and acidic residues" evidence="1">
    <location>
        <begin position="1"/>
        <end position="26"/>
    </location>
</feature>
<dbReference type="AlphaFoldDB" id="A0AAE1PR20"/>
<gene>
    <name evidence="2" type="ORF">Pmani_016729</name>
</gene>
<accession>A0AAE1PR20</accession>
<reference evidence="2" key="1">
    <citation type="submission" date="2023-11" db="EMBL/GenBank/DDBJ databases">
        <title>Genome assemblies of two species of porcelain crab, Petrolisthes cinctipes and Petrolisthes manimaculis (Anomura: Porcellanidae).</title>
        <authorList>
            <person name="Angst P."/>
        </authorList>
    </citation>
    <scope>NUCLEOTIDE SEQUENCE</scope>
    <source>
        <strain evidence="2">PB745_02</strain>
        <tissue evidence="2">Gill</tissue>
    </source>
</reference>
<evidence type="ECO:0000256" key="1">
    <source>
        <dbReference type="SAM" id="MobiDB-lite"/>
    </source>
</evidence>